<dbReference type="Gene3D" id="1.10.10.10">
    <property type="entry name" value="Winged helix-like DNA-binding domain superfamily/Winged helix DNA-binding domain"/>
    <property type="match status" value="1"/>
</dbReference>
<evidence type="ECO:0000256" key="1">
    <source>
        <dbReference type="ARBA" id="ARBA00009437"/>
    </source>
</evidence>
<accession>A0A549SV89</accession>
<evidence type="ECO:0000313" key="9">
    <source>
        <dbReference type="EMBL" id="TRL33468.1"/>
    </source>
</evidence>
<feature type="domain" description="HTH lysR-type" evidence="8">
    <location>
        <begin position="1"/>
        <end position="58"/>
    </location>
</feature>
<keyword evidence="10" id="KW-1185">Reference proteome</keyword>
<dbReference type="Proteomes" id="UP000316801">
    <property type="component" value="Unassembled WGS sequence"/>
</dbReference>
<dbReference type="GO" id="GO:0003700">
    <property type="term" value="F:DNA-binding transcription factor activity"/>
    <property type="evidence" value="ECO:0007669"/>
    <property type="project" value="InterPro"/>
</dbReference>
<dbReference type="PANTHER" id="PTHR30537">
    <property type="entry name" value="HTH-TYPE TRANSCRIPTIONAL REGULATOR"/>
    <property type="match status" value="1"/>
</dbReference>
<dbReference type="InterPro" id="IPR005119">
    <property type="entry name" value="LysR_subst-bd"/>
</dbReference>
<reference evidence="9 10" key="1">
    <citation type="submission" date="2019-07" db="EMBL/GenBank/DDBJ databases">
        <title>Ln-dependent methylotrophs.</title>
        <authorList>
            <person name="Tani A."/>
        </authorList>
    </citation>
    <scope>NUCLEOTIDE SEQUENCE [LARGE SCALE GENOMIC DNA]</scope>
    <source>
        <strain evidence="9 10">SM12</strain>
    </source>
</reference>
<evidence type="ECO:0000256" key="3">
    <source>
        <dbReference type="ARBA" id="ARBA00023125"/>
    </source>
</evidence>
<dbReference type="PROSITE" id="PS50931">
    <property type="entry name" value="HTH_LYSR"/>
    <property type="match status" value="1"/>
</dbReference>
<dbReference type="InterPro" id="IPR058163">
    <property type="entry name" value="LysR-type_TF_proteobact-type"/>
</dbReference>
<dbReference type="Pfam" id="PF03466">
    <property type="entry name" value="LysR_substrate"/>
    <property type="match status" value="1"/>
</dbReference>
<dbReference type="SUPFAM" id="SSF46785">
    <property type="entry name" value="Winged helix' DNA-binding domain"/>
    <property type="match status" value="1"/>
</dbReference>
<dbReference type="EMBL" id="VJMG01000078">
    <property type="protein sequence ID" value="TRL33468.1"/>
    <property type="molecule type" value="Genomic_DNA"/>
</dbReference>
<proteinExistence type="inferred from homology"/>
<evidence type="ECO:0000256" key="2">
    <source>
        <dbReference type="ARBA" id="ARBA00023015"/>
    </source>
</evidence>
<evidence type="ECO:0000313" key="10">
    <source>
        <dbReference type="Proteomes" id="UP000316801"/>
    </source>
</evidence>
<evidence type="ECO:0000256" key="6">
    <source>
        <dbReference type="ARBA" id="ARBA00067332"/>
    </source>
</evidence>
<keyword evidence="4" id="KW-0804">Transcription</keyword>
<dbReference type="SUPFAM" id="SSF53850">
    <property type="entry name" value="Periplasmic binding protein-like II"/>
    <property type="match status" value="1"/>
</dbReference>
<dbReference type="InterPro" id="IPR036390">
    <property type="entry name" value="WH_DNA-bd_sf"/>
</dbReference>
<protein>
    <recommendedName>
        <fullName evidence="6">HTH-type transcriptional regulator TtuA</fullName>
    </recommendedName>
    <alternativeName>
        <fullName evidence="7">Tartrate utilization transcriptional regulator</fullName>
    </alternativeName>
</protein>
<keyword evidence="2" id="KW-0805">Transcription regulation</keyword>
<organism evidence="9 10">
    <name type="scientific">Rhizobium straminoryzae</name>
    <dbReference type="NCBI Taxonomy" id="1387186"/>
    <lineage>
        <taxon>Bacteria</taxon>
        <taxon>Pseudomonadati</taxon>
        <taxon>Pseudomonadota</taxon>
        <taxon>Alphaproteobacteria</taxon>
        <taxon>Hyphomicrobiales</taxon>
        <taxon>Rhizobiaceae</taxon>
        <taxon>Rhizobium/Agrobacterium group</taxon>
        <taxon>Rhizobium</taxon>
    </lineage>
</organism>
<comment type="similarity">
    <text evidence="1">Belongs to the LysR transcriptional regulatory family.</text>
</comment>
<name>A0A549SV89_9HYPH</name>
<dbReference type="AlphaFoldDB" id="A0A549SV89"/>
<dbReference type="Gene3D" id="3.40.190.290">
    <property type="match status" value="1"/>
</dbReference>
<keyword evidence="3" id="KW-0238">DNA-binding</keyword>
<dbReference type="InterPro" id="IPR000847">
    <property type="entry name" value="LysR_HTH_N"/>
</dbReference>
<dbReference type="FunFam" id="1.10.10.10:FF:000001">
    <property type="entry name" value="LysR family transcriptional regulator"/>
    <property type="match status" value="1"/>
</dbReference>
<comment type="function">
    <text evidence="5">Transcriptional regulator of the ttuABCDE tartrate utilization operon.</text>
</comment>
<dbReference type="GO" id="GO:0043565">
    <property type="term" value="F:sequence-specific DNA binding"/>
    <property type="evidence" value="ECO:0007669"/>
    <property type="project" value="TreeGrafter"/>
</dbReference>
<gene>
    <name evidence="9" type="ORF">FNA46_22805</name>
</gene>
<dbReference type="RefSeq" id="WP_143127517.1">
    <property type="nucleotide sequence ID" value="NZ_VJMG01000078.1"/>
</dbReference>
<comment type="caution">
    <text evidence="9">The sequence shown here is derived from an EMBL/GenBank/DDBJ whole genome shotgun (WGS) entry which is preliminary data.</text>
</comment>
<dbReference type="Pfam" id="PF00126">
    <property type="entry name" value="HTH_1"/>
    <property type="match status" value="1"/>
</dbReference>
<evidence type="ECO:0000259" key="8">
    <source>
        <dbReference type="PROSITE" id="PS50931"/>
    </source>
</evidence>
<dbReference type="InterPro" id="IPR036388">
    <property type="entry name" value="WH-like_DNA-bd_sf"/>
</dbReference>
<evidence type="ECO:0000256" key="5">
    <source>
        <dbReference type="ARBA" id="ARBA00054626"/>
    </source>
</evidence>
<sequence length="290" mass="31504">MDWDDLRHFAAFAEQGSLLSAARALHVEHATISRRIEALERSLSLKLVDRRGRKLRLTPEGERIVAIARRMEGEAEAIARIVRGAAEDVSGEVTISAPPAFGSIVVAPALAGLSQHHPRLTIRLFGEARTAALNRREADIAIRLSRPGEGDLTLTKLGTLAFCAYADPAHLAANEPQDWLFIGSDGEVRQSPQQRELERLAAGRRFAIWSGEVAMQMALACHGAGIAMLPDFLQPERQGLALAFPEAAPLMREAWLVVHSDLTHAPAVRTVIDHLTVAIRAVLRQGSGSP</sequence>
<dbReference type="GO" id="GO:0006351">
    <property type="term" value="P:DNA-templated transcription"/>
    <property type="evidence" value="ECO:0007669"/>
    <property type="project" value="TreeGrafter"/>
</dbReference>
<evidence type="ECO:0000256" key="7">
    <source>
        <dbReference type="ARBA" id="ARBA00083243"/>
    </source>
</evidence>
<dbReference type="PANTHER" id="PTHR30537:SF3">
    <property type="entry name" value="TRANSCRIPTIONAL REGULATORY PROTEIN"/>
    <property type="match status" value="1"/>
</dbReference>
<evidence type="ECO:0000256" key="4">
    <source>
        <dbReference type="ARBA" id="ARBA00023163"/>
    </source>
</evidence>